<dbReference type="GO" id="GO:0050614">
    <property type="term" value="F:Delta24-sterol reductase activity"/>
    <property type="evidence" value="ECO:0007669"/>
    <property type="project" value="UniProtKB-EC"/>
</dbReference>
<dbReference type="PANTHER" id="PTHR10801">
    <property type="entry name" value="24-DEHYDROCHOLESTEROL REDUCTASE"/>
    <property type="match status" value="1"/>
</dbReference>
<evidence type="ECO:0000256" key="15">
    <source>
        <dbReference type="ARBA" id="ARBA00022857"/>
    </source>
</evidence>
<keyword evidence="31" id="KW-1185">Reference proteome</keyword>
<dbReference type="GO" id="GO:0071949">
    <property type="term" value="F:FAD binding"/>
    <property type="evidence" value="ECO:0007669"/>
    <property type="project" value="InterPro"/>
</dbReference>
<comment type="subunit">
    <text evidence="5">Homodimer.</text>
</comment>
<dbReference type="InterPro" id="IPR016166">
    <property type="entry name" value="FAD-bd_PCMH"/>
</dbReference>
<evidence type="ECO:0000313" key="30">
    <source>
        <dbReference type="EMBL" id="CAK1584125.1"/>
    </source>
</evidence>
<evidence type="ECO:0000256" key="11">
    <source>
        <dbReference type="ARBA" id="ARBA00022692"/>
    </source>
</evidence>
<evidence type="ECO:0000256" key="26">
    <source>
        <dbReference type="ARBA" id="ARBA00056986"/>
    </source>
</evidence>
<keyword evidence="8" id="KW-0444">Lipid biosynthesis</keyword>
<dbReference type="PROSITE" id="PS51387">
    <property type="entry name" value="FAD_PCMH"/>
    <property type="match status" value="1"/>
</dbReference>
<keyword evidence="20" id="KW-0472">Membrane</keyword>
<evidence type="ECO:0000256" key="17">
    <source>
        <dbReference type="ARBA" id="ARBA00023002"/>
    </source>
</evidence>
<evidence type="ECO:0000256" key="1">
    <source>
        <dbReference type="ARBA" id="ARBA00001974"/>
    </source>
</evidence>
<dbReference type="Pfam" id="PF01565">
    <property type="entry name" value="FAD_binding_4"/>
    <property type="match status" value="1"/>
</dbReference>
<evidence type="ECO:0000256" key="18">
    <source>
        <dbReference type="ARBA" id="ARBA00023034"/>
    </source>
</evidence>
<accession>A0AAV1KNT4</accession>
<dbReference type="GO" id="GO:0005789">
    <property type="term" value="C:endoplasmic reticulum membrane"/>
    <property type="evidence" value="ECO:0007669"/>
    <property type="project" value="UniProtKB-SubCell"/>
</dbReference>
<evidence type="ECO:0000256" key="5">
    <source>
        <dbReference type="ARBA" id="ARBA00011738"/>
    </source>
</evidence>
<keyword evidence="15" id="KW-0521">NADP</keyword>
<keyword evidence="14" id="KW-0274">FAD</keyword>
<dbReference type="InterPro" id="IPR036318">
    <property type="entry name" value="FAD-bd_PCMH-like_sf"/>
</dbReference>
<evidence type="ECO:0000256" key="25">
    <source>
        <dbReference type="ARBA" id="ARBA00052927"/>
    </source>
</evidence>
<keyword evidence="13" id="KW-0256">Endoplasmic reticulum</keyword>
<dbReference type="GO" id="GO:0000246">
    <property type="term" value="F:Delta24(24-1) sterol reductase activity"/>
    <property type="evidence" value="ECO:0007669"/>
    <property type="project" value="TreeGrafter"/>
</dbReference>
<sequence>MITHFVVPEMLPDTIKQRLITWLEEHRELVVLVFCLPASFLFTLLLKVRAWLRRLGGGQQHEVAVREIQRRVQDWNKLPAKERRLLCTSRPNWLSLSTTFFQKHLHHRVPIPLYEILELDEQAMTVKVEPMVTIGDITEYLIPRGYSLAVTIELVDATLGGLAFGTGMSTHSHKAGLYHETITSYEVVLSDGSLVTATADNEYADLYKALPWSHGSLGFLVALTLRIVKIKPYIKLKYTPVSGQKNYCDMLRNLSGANEAKPSVHPDYIEGTIFSRDRAVIMTGDYSDYDPKLPVNHCAKWFKPWFYKHVESFLAKGETVELIPLRDYLLRHNRPIFWVVEDMLSFGNDPIFRSLFGWLLPPKPAFLKFTTTPGVRAYTFTKQVFQDIVLPIAELEKQIEIASILFEKFPLLVYPCKIIDHGSSSGQLKRPDKKYLVPGTNYAMYNDLGVYGVPGKVKAKKPYNPVAAMREMEKFTREVGGYSFLYADIFMTREEFCEMFDLSLYEEVRKKYKAEGAFPHLYDKVKPEIDVFAIGEQNAIQG</sequence>
<organism evidence="30 31">
    <name type="scientific">Parnassius mnemosyne</name>
    <name type="common">clouded apollo</name>
    <dbReference type="NCBI Taxonomy" id="213953"/>
    <lineage>
        <taxon>Eukaryota</taxon>
        <taxon>Metazoa</taxon>
        <taxon>Ecdysozoa</taxon>
        <taxon>Arthropoda</taxon>
        <taxon>Hexapoda</taxon>
        <taxon>Insecta</taxon>
        <taxon>Pterygota</taxon>
        <taxon>Neoptera</taxon>
        <taxon>Endopterygota</taxon>
        <taxon>Lepidoptera</taxon>
        <taxon>Glossata</taxon>
        <taxon>Ditrysia</taxon>
        <taxon>Papilionoidea</taxon>
        <taxon>Papilionidae</taxon>
        <taxon>Parnassiinae</taxon>
        <taxon>Parnassini</taxon>
        <taxon>Parnassius</taxon>
        <taxon>Driopa</taxon>
    </lineage>
</organism>
<evidence type="ECO:0000256" key="9">
    <source>
        <dbReference type="ARBA" id="ARBA00022548"/>
    </source>
</evidence>
<keyword evidence="23" id="KW-0753">Steroid metabolism</keyword>
<dbReference type="InterPro" id="IPR040165">
    <property type="entry name" value="Diminuto-like"/>
</dbReference>
<dbReference type="AlphaFoldDB" id="A0AAV1KNT4"/>
<comment type="function">
    <text evidence="26">Catalyzes the reduction of the delta-24 double bond of sterol intermediates during cholesterol biosynthesis. In addition to its cholesterol-synthesizing activity, can protect cells from oxidative stress by reducing caspase 3 activity during apoptosis induced by oxidative stress. Also protects against amyloid-beta peptide-induced apoptosis.</text>
</comment>
<evidence type="ECO:0000256" key="19">
    <source>
        <dbReference type="ARBA" id="ARBA00023098"/>
    </source>
</evidence>
<evidence type="ECO:0000256" key="21">
    <source>
        <dbReference type="ARBA" id="ARBA00023140"/>
    </source>
</evidence>
<evidence type="ECO:0000256" key="4">
    <source>
        <dbReference type="ARBA" id="ARBA00004389"/>
    </source>
</evidence>
<evidence type="ECO:0000256" key="7">
    <source>
        <dbReference type="ARBA" id="ARBA00019086"/>
    </source>
</evidence>
<evidence type="ECO:0000256" key="6">
    <source>
        <dbReference type="ARBA" id="ARBA00012405"/>
    </source>
</evidence>
<dbReference type="GO" id="GO:0000139">
    <property type="term" value="C:Golgi membrane"/>
    <property type="evidence" value="ECO:0007669"/>
    <property type="project" value="UniProtKB-SubCell"/>
</dbReference>
<name>A0AAV1KNT4_9NEOP</name>
<comment type="subcellular location">
    <subcellularLocation>
        <location evidence="4">Endoplasmic reticulum membrane</location>
        <topology evidence="4">Single-pass membrane protein</topology>
    </subcellularLocation>
    <subcellularLocation>
        <location evidence="2">Golgi apparatus membrane</location>
        <topology evidence="2">Single-pass membrane protein</topology>
    </subcellularLocation>
    <subcellularLocation>
        <location evidence="3">Peroxisome</location>
    </subcellularLocation>
</comment>
<keyword evidence="9" id="KW-0153">Cholesterol metabolism</keyword>
<dbReference type="EMBL" id="CAVLGL010000068">
    <property type="protein sequence ID" value="CAK1584125.1"/>
    <property type="molecule type" value="Genomic_DNA"/>
</dbReference>
<keyword evidence="16" id="KW-1133">Transmembrane helix</keyword>
<dbReference type="GO" id="GO:0005777">
    <property type="term" value="C:peroxisome"/>
    <property type="evidence" value="ECO:0007669"/>
    <property type="project" value="UniProtKB-SubCell"/>
</dbReference>
<keyword evidence="22" id="KW-1207">Sterol metabolism</keyword>
<keyword evidence="18" id="KW-0333">Golgi apparatus</keyword>
<keyword evidence="17" id="KW-0560">Oxidoreductase</keyword>
<evidence type="ECO:0000256" key="14">
    <source>
        <dbReference type="ARBA" id="ARBA00022827"/>
    </source>
</evidence>
<dbReference type="InterPro" id="IPR006094">
    <property type="entry name" value="Oxid_FAD_bind_N"/>
</dbReference>
<evidence type="ECO:0000256" key="2">
    <source>
        <dbReference type="ARBA" id="ARBA00004194"/>
    </source>
</evidence>
<comment type="caution">
    <text evidence="30">The sequence shown here is derived from an EMBL/GenBank/DDBJ whole genome shotgun (WGS) entry which is preliminary data.</text>
</comment>
<dbReference type="Gene3D" id="3.30.465.10">
    <property type="match status" value="1"/>
</dbReference>
<keyword evidence="11" id="KW-0812">Transmembrane</keyword>
<evidence type="ECO:0000259" key="29">
    <source>
        <dbReference type="PROSITE" id="PS51387"/>
    </source>
</evidence>
<dbReference type="GO" id="GO:0008203">
    <property type="term" value="P:cholesterol metabolic process"/>
    <property type="evidence" value="ECO:0007669"/>
    <property type="project" value="UniProtKB-KW"/>
</dbReference>
<dbReference type="SUPFAM" id="SSF56176">
    <property type="entry name" value="FAD-binding/transporter-associated domain-like"/>
    <property type="match status" value="1"/>
</dbReference>
<evidence type="ECO:0000256" key="27">
    <source>
        <dbReference type="ARBA" id="ARBA00078485"/>
    </source>
</evidence>
<dbReference type="EC" id="1.3.1.72" evidence="6"/>
<evidence type="ECO:0000256" key="24">
    <source>
        <dbReference type="ARBA" id="ARBA00051033"/>
    </source>
</evidence>
<evidence type="ECO:0000256" key="16">
    <source>
        <dbReference type="ARBA" id="ARBA00022989"/>
    </source>
</evidence>
<evidence type="ECO:0000256" key="23">
    <source>
        <dbReference type="ARBA" id="ARBA00023221"/>
    </source>
</evidence>
<comment type="catalytic activity">
    <reaction evidence="24">
        <text>lanosterol + NADPH + H(+) = 24,25-dihydrolanosterol + NADP(+)</text>
        <dbReference type="Rhea" id="RHEA:33919"/>
        <dbReference type="ChEBI" id="CHEBI:15378"/>
        <dbReference type="ChEBI" id="CHEBI:16521"/>
        <dbReference type="ChEBI" id="CHEBI:28113"/>
        <dbReference type="ChEBI" id="CHEBI:57783"/>
        <dbReference type="ChEBI" id="CHEBI:58349"/>
    </reaction>
    <physiologicalReaction direction="left-to-right" evidence="24">
        <dbReference type="Rhea" id="RHEA:33920"/>
    </physiologicalReaction>
</comment>
<keyword evidence="10" id="KW-0285">Flavoprotein</keyword>
<evidence type="ECO:0000256" key="8">
    <source>
        <dbReference type="ARBA" id="ARBA00022516"/>
    </source>
</evidence>
<dbReference type="PANTHER" id="PTHR10801:SF2">
    <property type="entry name" value="FAD-BINDING PCMH-TYPE DOMAIN-CONTAINING PROTEIN"/>
    <property type="match status" value="1"/>
</dbReference>
<evidence type="ECO:0000256" key="10">
    <source>
        <dbReference type="ARBA" id="ARBA00022630"/>
    </source>
</evidence>
<evidence type="ECO:0000256" key="12">
    <source>
        <dbReference type="ARBA" id="ARBA00022729"/>
    </source>
</evidence>
<evidence type="ECO:0000256" key="13">
    <source>
        <dbReference type="ARBA" id="ARBA00022824"/>
    </source>
</evidence>
<dbReference type="FunFam" id="3.30.465.10:FF:000032">
    <property type="entry name" value="Delta(24)-sterol reductase"/>
    <property type="match status" value="1"/>
</dbReference>
<reference evidence="30 31" key="1">
    <citation type="submission" date="2023-11" db="EMBL/GenBank/DDBJ databases">
        <authorList>
            <person name="Hedman E."/>
            <person name="Englund M."/>
            <person name="Stromberg M."/>
            <person name="Nyberg Akerstrom W."/>
            <person name="Nylinder S."/>
            <person name="Jareborg N."/>
            <person name="Kallberg Y."/>
            <person name="Kronander E."/>
        </authorList>
    </citation>
    <scope>NUCLEOTIDE SEQUENCE [LARGE SCALE GENOMIC DNA]</scope>
</reference>
<proteinExistence type="predicted"/>
<keyword evidence="19" id="KW-0443">Lipid metabolism</keyword>
<evidence type="ECO:0000256" key="22">
    <source>
        <dbReference type="ARBA" id="ARBA00023166"/>
    </source>
</evidence>
<dbReference type="Proteomes" id="UP001314205">
    <property type="component" value="Unassembled WGS sequence"/>
</dbReference>
<evidence type="ECO:0000256" key="3">
    <source>
        <dbReference type="ARBA" id="ARBA00004275"/>
    </source>
</evidence>
<evidence type="ECO:0000256" key="20">
    <source>
        <dbReference type="ARBA" id="ARBA00023136"/>
    </source>
</evidence>
<comment type="catalytic activity">
    <reaction evidence="25">
        <text>5alpha-cholest-8-en-3beta-ol + NADP(+) = zymosterol + NADPH + H(+)</text>
        <dbReference type="Rhea" id="RHEA:36399"/>
        <dbReference type="ChEBI" id="CHEBI:15378"/>
        <dbReference type="ChEBI" id="CHEBI:16608"/>
        <dbReference type="ChEBI" id="CHEBI:18252"/>
        <dbReference type="ChEBI" id="CHEBI:57783"/>
        <dbReference type="ChEBI" id="CHEBI:58349"/>
        <dbReference type="EC" id="1.3.1.72"/>
    </reaction>
    <physiologicalReaction direction="right-to-left" evidence="25">
        <dbReference type="Rhea" id="RHEA:36401"/>
    </physiologicalReaction>
</comment>
<keyword evidence="21" id="KW-0576">Peroxisome</keyword>
<dbReference type="InterPro" id="IPR016169">
    <property type="entry name" value="FAD-bd_PCMH_sub2"/>
</dbReference>
<evidence type="ECO:0000256" key="28">
    <source>
        <dbReference type="ARBA" id="ARBA00080612"/>
    </source>
</evidence>
<keyword evidence="12" id="KW-0732">Signal</keyword>
<comment type="cofactor">
    <cofactor evidence="1">
        <name>FAD</name>
        <dbReference type="ChEBI" id="CHEBI:57692"/>
    </cofactor>
</comment>
<gene>
    <name evidence="30" type="ORF">PARMNEM_LOCUS5436</name>
</gene>
<evidence type="ECO:0000313" key="31">
    <source>
        <dbReference type="Proteomes" id="UP001314205"/>
    </source>
</evidence>
<feature type="domain" description="FAD-binding PCMH-type" evidence="29">
    <location>
        <begin position="44"/>
        <end position="230"/>
    </location>
</feature>
<protein>
    <recommendedName>
        <fullName evidence="7">Delta(24)-sterol reductase</fullName>
        <ecNumber evidence="6">1.3.1.72</ecNumber>
    </recommendedName>
    <alternativeName>
        <fullName evidence="27">24-dehydrocholesterol reductase</fullName>
    </alternativeName>
    <alternativeName>
        <fullName evidence="28">3-beta-hydroxysterol Delta-24-reductase</fullName>
    </alternativeName>
</protein>